<keyword evidence="2" id="KW-1185">Reference proteome</keyword>
<feature type="compositionally biased region" description="Polar residues" evidence="1">
    <location>
        <begin position="127"/>
        <end position="143"/>
    </location>
</feature>
<gene>
    <name evidence="3" type="primary">LOC109129957</name>
</gene>
<reference evidence="2" key="1">
    <citation type="journal article" date="2014" name="Nat. Commun.">
        <title>The emerging biofuel crop Camelina sativa retains a highly undifferentiated hexaploid genome structure.</title>
        <authorList>
            <person name="Kagale S."/>
            <person name="Koh C."/>
            <person name="Nixon J."/>
            <person name="Bollina V."/>
            <person name="Clarke W.E."/>
            <person name="Tuteja R."/>
            <person name="Spillane C."/>
            <person name="Robinson S.J."/>
            <person name="Links M.G."/>
            <person name="Clarke C."/>
            <person name="Higgins E.E."/>
            <person name="Huebert T."/>
            <person name="Sharpe A.G."/>
            <person name="Parkin I.A."/>
        </authorList>
    </citation>
    <scope>NUCLEOTIDE SEQUENCE [LARGE SCALE GENOMIC DNA]</scope>
    <source>
        <strain evidence="2">cv. DH55</strain>
    </source>
</reference>
<reference evidence="3" key="2">
    <citation type="submission" date="2025-08" db="UniProtKB">
        <authorList>
            <consortium name="RefSeq"/>
        </authorList>
    </citation>
    <scope>IDENTIFICATION</scope>
    <source>
        <tissue evidence="3">Leaf</tissue>
    </source>
</reference>
<feature type="region of interest" description="Disordered" evidence="1">
    <location>
        <begin position="124"/>
        <end position="143"/>
    </location>
</feature>
<accession>A0ABM1R6C2</accession>
<dbReference type="PANTHER" id="PTHR31871">
    <property type="entry name" value="OS02G0137100 PROTEIN"/>
    <property type="match status" value="1"/>
</dbReference>
<sequence>MSGNNIVPTIIDYVHEKIERCIQKYMSLEQTMTDLYDHYQIRQNITIAIWKHLERESPNFFKVYHKRCELARHIDKLNDLLSQQMYLMNKLTDPTTTSATATEPPDDSISSLINDPSPFAATRHSDPFTSFAATPQSDPPTTTGLLYDIDCDDSSFEKIAKDLEEQQKRMQLKVQINNTVEWINTE</sequence>
<evidence type="ECO:0000313" key="2">
    <source>
        <dbReference type="Proteomes" id="UP000694864"/>
    </source>
</evidence>
<dbReference type="NCBIfam" id="TIGR01589">
    <property type="entry name" value="A_thal_3526"/>
    <property type="match status" value="1"/>
</dbReference>
<feature type="region of interest" description="Disordered" evidence="1">
    <location>
        <begin position="95"/>
        <end position="116"/>
    </location>
</feature>
<dbReference type="GeneID" id="109129957"/>
<proteinExistence type="predicted"/>
<name>A0ABM1R6C2_CAMSA</name>
<dbReference type="Pfam" id="PF09713">
    <property type="entry name" value="A_thal_3526"/>
    <property type="match status" value="1"/>
</dbReference>
<dbReference type="RefSeq" id="XP_019094560.1">
    <property type="nucleotide sequence ID" value="XM_019239015.1"/>
</dbReference>
<dbReference type="InterPro" id="IPR006476">
    <property type="entry name" value="CHP01589_pln"/>
</dbReference>
<evidence type="ECO:0000256" key="1">
    <source>
        <dbReference type="SAM" id="MobiDB-lite"/>
    </source>
</evidence>
<dbReference type="PANTHER" id="PTHR31871:SF42">
    <property type="entry name" value="LOB DOMAIN-CONTAINING PROTEIN"/>
    <property type="match status" value="1"/>
</dbReference>
<protein>
    <submittedName>
        <fullName evidence="3">Uncharacterized protein LOC109129957</fullName>
    </submittedName>
</protein>
<dbReference type="Proteomes" id="UP000694864">
    <property type="component" value="Chromosome 17"/>
</dbReference>
<organism evidence="2 3">
    <name type="scientific">Camelina sativa</name>
    <name type="common">False flax</name>
    <name type="synonym">Myagrum sativum</name>
    <dbReference type="NCBI Taxonomy" id="90675"/>
    <lineage>
        <taxon>Eukaryota</taxon>
        <taxon>Viridiplantae</taxon>
        <taxon>Streptophyta</taxon>
        <taxon>Embryophyta</taxon>
        <taxon>Tracheophyta</taxon>
        <taxon>Spermatophyta</taxon>
        <taxon>Magnoliopsida</taxon>
        <taxon>eudicotyledons</taxon>
        <taxon>Gunneridae</taxon>
        <taxon>Pentapetalae</taxon>
        <taxon>rosids</taxon>
        <taxon>malvids</taxon>
        <taxon>Brassicales</taxon>
        <taxon>Brassicaceae</taxon>
        <taxon>Camelineae</taxon>
        <taxon>Camelina</taxon>
    </lineage>
</organism>
<evidence type="ECO:0000313" key="3">
    <source>
        <dbReference type="RefSeq" id="XP_019094560.1"/>
    </source>
</evidence>